<name>A0A3P7JGI6_STRVU</name>
<dbReference type="Gene3D" id="1.10.3580.10">
    <property type="entry name" value="ATP12 ATPase"/>
    <property type="match status" value="1"/>
</dbReference>
<gene>
    <name evidence="1" type="ORF">SVUK_LOCUS10205</name>
</gene>
<dbReference type="EMBL" id="UYYB01095041">
    <property type="protein sequence ID" value="VDM75207.1"/>
    <property type="molecule type" value="Genomic_DNA"/>
</dbReference>
<dbReference type="AlphaFoldDB" id="A0A3P7JGI6"/>
<keyword evidence="2" id="KW-1185">Reference proteome</keyword>
<evidence type="ECO:0000313" key="1">
    <source>
        <dbReference type="EMBL" id="VDM75207.1"/>
    </source>
</evidence>
<dbReference type="PANTHER" id="PTHR21013:SF10">
    <property type="entry name" value="ATP SYNTHASE MITOCHONDRIAL F1 COMPLEX ASSEMBLY FACTOR 2"/>
    <property type="match status" value="1"/>
</dbReference>
<sequence length="138" mass="15523">MISASAVVSPEDTRIVEKWLLSHNFWALTGMQYAVESVKSVLLPYSVMTFKLQAEDAVHRAMLEQRTQAETWGSVEWAHGVEEEELTTRLAAAALFVYFNSNAVEWAHGVEEEELTTRLAAAALFVYFNSNAVIKKKL</sequence>
<accession>A0A3P7JGI6</accession>
<proteinExistence type="predicted"/>
<dbReference type="Proteomes" id="UP000270094">
    <property type="component" value="Unassembled WGS sequence"/>
</dbReference>
<evidence type="ECO:0000313" key="2">
    <source>
        <dbReference type="Proteomes" id="UP000270094"/>
    </source>
</evidence>
<protein>
    <recommendedName>
        <fullName evidence="3">ATP synthase mitochondrial F1 complex assembly factor 2</fullName>
    </recommendedName>
</protein>
<evidence type="ECO:0008006" key="3">
    <source>
        <dbReference type="Google" id="ProtNLM"/>
    </source>
</evidence>
<dbReference type="OrthoDB" id="5673at2759"/>
<organism evidence="1 2">
    <name type="scientific">Strongylus vulgaris</name>
    <name type="common">Blood worm</name>
    <dbReference type="NCBI Taxonomy" id="40348"/>
    <lineage>
        <taxon>Eukaryota</taxon>
        <taxon>Metazoa</taxon>
        <taxon>Ecdysozoa</taxon>
        <taxon>Nematoda</taxon>
        <taxon>Chromadorea</taxon>
        <taxon>Rhabditida</taxon>
        <taxon>Rhabditina</taxon>
        <taxon>Rhabditomorpha</taxon>
        <taxon>Strongyloidea</taxon>
        <taxon>Strongylidae</taxon>
        <taxon>Strongylus</taxon>
    </lineage>
</organism>
<dbReference type="SUPFAM" id="SSF160909">
    <property type="entry name" value="ATP12-like"/>
    <property type="match status" value="1"/>
</dbReference>
<dbReference type="InterPro" id="IPR023335">
    <property type="entry name" value="ATP12_ortho_dom_sf"/>
</dbReference>
<dbReference type="PANTHER" id="PTHR21013">
    <property type="entry name" value="ATP SYNTHASE MITOCHONDRIAL F1 COMPLEX ASSEMBLY FACTOR 2/ATP12 PROTEIN, MITOCHONDRIAL PRECURSOR"/>
    <property type="match status" value="1"/>
</dbReference>
<dbReference type="GO" id="GO:0005739">
    <property type="term" value="C:mitochondrion"/>
    <property type="evidence" value="ECO:0007669"/>
    <property type="project" value="TreeGrafter"/>
</dbReference>
<dbReference type="InterPro" id="IPR011419">
    <property type="entry name" value="ATP12_ATP_synth-F1-assembly"/>
</dbReference>
<dbReference type="GO" id="GO:0033615">
    <property type="term" value="P:mitochondrial proton-transporting ATP synthase complex assembly"/>
    <property type="evidence" value="ECO:0007669"/>
    <property type="project" value="TreeGrafter"/>
</dbReference>
<reference evidence="1 2" key="1">
    <citation type="submission" date="2018-11" db="EMBL/GenBank/DDBJ databases">
        <authorList>
            <consortium name="Pathogen Informatics"/>
        </authorList>
    </citation>
    <scope>NUCLEOTIDE SEQUENCE [LARGE SCALE GENOMIC DNA]</scope>
</reference>